<dbReference type="InterPro" id="IPR042100">
    <property type="entry name" value="Bug_dom1"/>
</dbReference>
<evidence type="ECO:0000313" key="3">
    <source>
        <dbReference type="EMBL" id="MBR0679340.1"/>
    </source>
</evidence>
<accession>A0A9X9X6K4</accession>
<dbReference type="Gene3D" id="3.40.190.10">
    <property type="entry name" value="Periplasmic binding protein-like II"/>
    <property type="match status" value="1"/>
</dbReference>
<dbReference type="PANTHER" id="PTHR42928">
    <property type="entry name" value="TRICARBOXYLATE-BINDING PROTEIN"/>
    <property type="match status" value="1"/>
</dbReference>
<comment type="caution">
    <text evidence="3">The sequence shown here is derived from an EMBL/GenBank/DDBJ whole genome shotgun (WGS) entry which is preliminary data.</text>
</comment>
<protein>
    <submittedName>
        <fullName evidence="3">Tripartite tricarboxylate transporter substrate binding protein BugD</fullName>
    </submittedName>
</protein>
<dbReference type="Gene3D" id="3.40.190.150">
    <property type="entry name" value="Bordetella uptake gene, domain 1"/>
    <property type="match status" value="1"/>
</dbReference>
<comment type="similarity">
    <text evidence="1">Belongs to the UPF0065 (bug) family.</text>
</comment>
<evidence type="ECO:0000256" key="1">
    <source>
        <dbReference type="ARBA" id="ARBA00006987"/>
    </source>
</evidence>
<feature type="signal peptide" evidence="2">
    <location>
        <begin position="1"/>
        <end position="24"/>
    </location>
</feature>
<dbReference type="Pfam" id="PF03401">
    <property type="entry name" value="TctC"/>
    <property type="match status" value="1"/>
</dbReference>
<name>A0A9X9X6K4_9PROT</name>
<dbReference type="RefSeq" id="WP_211844702.1">
    <property type="nucleotide sequence ID" value="NZ_JAAEDL010000002.1"/>
</dbReference>
<evidence type="ECO:0000313" key="4">
    <source>
        <dbReference type="Proteomes" id="UP001138709"/>
    </source>
</evidence>
<dbReference type="PANTHER" id="PTHR42928:SF5">
    <property type="entry name" value="BLR1237 PROTEIN"/>
    <property type="match status" value="1"/>
</dbReference>
<dbReference type="InterPro" id="IPR005064">
    <property type="entry name" value="BUG"/>
</dbReference>
<dbReference type="SUPFAM" id="SSF53850">
    <property type="entry name" value="Periplasmic binding protein-like II"/>
    <property type="match status" value="1"/>
</dbReference>
<evidence type="ECO:0000256" key="2">
    <source>
        <dbReference type="SAM" id="SignalP"/>
    </source>
</evidence>
<keyword evidence="4" id="KW-1185">Reference proteome</keyword>
<reference evidence="3" key="1">
    <citation type="submission" date="2020-01" db="EMBL/GenBank/DDBJ databases">
        <authorList>
            <person name="Rat A."/>
        </authorList>
    </citation>
    <scope>NUCLEOTIDE SEQUENCE</scope>
    <source>
        <strain evidence="3">LMG 31228</strain>
    </source>
</reference>
<dbReference type="AlphaFoldDB" id="A0A9X9X6K4"/>
<dbReference type="PIRSF" id="PIRSF017082">
    <property type="entry name" value="YflP"/>
    <property type="match status" value="1"/>
</dbReference>
<organism evidence="3 4">
    <name type="scientific">Neoroseomonas eburnea</name>
    <dbReference type="NCBI Taxonomy" id="1346889"/>
    <lineage>
        <taxon>Bacteria</taxon>
        <taxon>Pseudomonadati</taxon>
        <taxon>Pseudomonadota</taxon>
        <taxon>Alphaproteobacteria</taxon>
        <taxon>Acetobacterales</taxon>
        <taxon>Acetobacteraceae</taxon>
        <taxon>Neoroseomonas</taxon>
    </lineage>
</organism>
<feature type="chain" id="PRO_5040786364" evidence="2">
    <location>
        <begin position="25"/>
        <end position="327"/>
    </location>
</feature>
<sequence>MSRITRRVVAATLAIAGLGAPALAQGTFPSRPVTMIIPFAAGGPTDTVGRLIAQAMSADLGQPVVVENVGGAGGTLGAQRTALARPDGHTVLLHHIGMATIPTLYRRLAYDAVNGFETLGLVTEVPMTLIARRNIEANSLQELVALIRQRGEGLNYANAGIGAASHLCGLLLMKAVDTRMTTVPYRGTGPAMNDLVAGTVDVMCDQTTNTTEQIRAGTVRAFAVTTPERIPALPDLPTSAQGGLPGFEVSVWHGLYAPRGTPAPIVARLNQALVKALEDPGIARRFADLGTAPVAVARATPEVHRAFWQAEIAKWRPLIQAAGQFAD</sequence>
<dbReference type="EMBL" id="JAAEDL010000002">
    <property type="protein sequence ID" value="MBR0679340.1"/>
    <property type="molecule type" value="Genomic_DNA"/>
</dbReference>
<keyword evidence="2" id="KW-0732">Signal</keyword>
<dbReference type="Proteomes" id="UP001138709">
    <property type="component" value="Unassembled WGS sequence"/>
</dbReference>
<gene>
    <name evidence="3" type="ORF">GXW74_02485</name>
</gene>
<proteinExistence type="inferred from homology"/>
<reference evidence="3" key="2">
    <citation type="journal article" date="2021" name="Syst. Appl. Microbiol.">
        <title>Roseomonas hellenica sp. nov., isolated from roots of wild-growing Alkanna tinctoria.</title>
        <authorList>
            <person name="Rat A."/>
            <person name="Naranjo H.D."/>
            <person name="Lebbe L."/>
            <person name="Cnockaert M."/>
            <person name="Krigas N."/>
            <person name="Grigoriadou K."/>
            <person name="Maloupa E."/>
            <person name="Willems A."/>
        </authorList>
    </citation>
    <scope>NUCLEOTIDE SEQUENCE</scope>
    <source>
        <strain evidence="3">LMG 31228</strain>
    </source>
</reference>